<dbReference type="VEuPathDB" id="VectorBase:LLONM1_006324"/>
<evidence type="ECO:0000313" key="1">
    <source>
        <dbReference type="EMBL" id="MBC1169561.1"/>
    </source>
</evidence>
<dbReference type="AlphaFoldDB" id="A0A1B0GLG4"/>
<dbReference type="PANTHER" id="PTHR21148">
    <property type="entry name" value="THIOREDOXIN DOMAIN-CONTAINING PROTEIN 9"/>
    <property type="match status" value="1"/>
</dbReference>
<dbReference type="Proteomes" id="UP000092461">
    <property type="component" value="Unassembled WGS sequence"/>
</dbReference>
<reference evidence="1" key="2">
    <citation type="journal article" date="2020" name="BMC">
        <title>Leishmania infection induces a limited differential gene expression in the sand fly midgut.</title>
        <authorList>
            <person name="Coutinho-Abreu I.V."/>
            <person name="Serafim T.D."/>
            <person name="Meneses C."/>
            <person name="Kamhawi S."/>
            <person name="Oliveira F."/>
            <person name="Valenzuela J.G."/>
        </authorList>
    </citation>
    <scope>NUCLEOTIDE SEQUENCE</scope>
    <source>
        <strain evidence="1">Jacobina</strain>
        <tissue evidence="1">Midgut</tissue>
    </source>
</reference>
<proteinExistence type="predicted"/>
<dbReference type="EMBL" id="AJWK01034923">
    <property type="status" value="NOT_ANNOTATED_CDS"/>
    <property type="molecule type" value="Genomic_DNA"/>
</dbReference>
<dbReference type="Gene3D" id="3.40.30.10">
    <property type="entry name" value="Glutaredoxin"/>
    <property type="match status" value="1"/>
</dbReference>
<dbReference type="InterPro" id="IPR036249">
    <property type="entry name" value="Thioredoxin-like_sf"/>
</dbReference>
<dbReference type="CDD" id="cd02989">
    <property type="entry name" value="Phd_like_TxnDC9"/>
    <property type="match status" value="1"/>
</dbReference>
<name>A0A1B0GLG4_LUTLO</name>
<evidence type="ECO:0000313" key="2">
    <source>
        <dbReference type="EnsemblMetazoa" id="LLOJ009952-PA"/>
    </source>
</evidence>
<keyword evidence="3" id="KW-1185">Reference proteome</keyword>
<dbReference type="SUPFAM" id="SSF52833">
    <property type="entry name" value="Thioredoxin-like"/>
    <property type="match status" value="1"/>
</dbReference>
<protein>
    <submittedName>
        <fullName evidence="1">Putative atp binding protein</fullName>
    </submittedName>
</protein>
<organism evidence="2 3">
    <name type="scientific">Lutzomyia longipalpis</name>
    <name type="common">Sand fly</name>
    <dbReference type="NCBI Taxonomy" id="7200"/>
    <lineage>
        <taxon>Eukaryota</taxon>
        <taxon>Metazoa</taxon>
        <taxon>Ecdysozoa</taxon>
        <taxon>Arthropoda</taxon>
        <taxon>Hexapoda</taxon>
        <taxon>Insecta</taxon>
        <taxon>Pterygota</taxon>
        <taxon>Neoptera</taxon>
        <taxon>Endopterygota</taxon>
        <taxon>Diptera</taxon>
        <taxon>Nematocera</taxon>
        <taxon>Psychodoidea</taxon>
        <taxon>Psychodidae</taxon>
        <taxon>Lutzomyia</taxon>
        <taxon>Lutzomyia</taxon>
    </lineage>
</organism>
<dbReference type="EnsemblMetazoa" id="LLOJ009952-RA">
    <property type="protein sequence ID" value="LLOJ009952-PA"/>
    <property type="gene ID" value="LLOJ009952"/>
</dbReference>
<reference evidence="2" key="3">
    <citation type="submission" date="2020-05" db="UniProtKB">
        <authorList>
            <consortium name="EnsemblMetazoa"/>
        </authorList>
    </citation>
    <scope>IDENTIFICATION</scope>
    <source>
        <strain evidence="2">Jacobina</strain>
    </source>
</reference>
<accession>A0A1B0GLG4</accession>
<reference evidence="3" key="1">
    <citation type="submission" date="2012-05" db="EMBL/GenBank/DDBJ databases">
        <title>Whole Genome Assembly of Lutzomyia longipalpis.</title>
        <authorList>
            <person name="Richards S."/>
            <person name="Qu C."/>
            <person name="Dillon R."/>
            <person name="Worley K."/>
            <person name="Scherer S."/>
            <person name="Batterton M."/>
            <person name="Taylor A."/>
            <person name="Hawes A."/>
            <person name="Hernandez B."/>
            <person name="Kovar C."/>
            <person name="Mandapat C."/>
            <person name="Pham C."/>
            <person name="Qu C."/>
            <person name="Jing C."/>
            <person name="Bess C."/>
            <person name="Bandaranaike D."/>
            <person name="Ngo D."/>
            <person name="Ongeri F."/>
            <person name="Arias F."/>
            <person name="Lara F."/>
            <person name="Weissenberger G."/>
            <person name="Kamau G."/>
            <person name="Han H."/>
            <person name="Shen H."/>
            <person name="Dinh H."/>
            <person name="Khalil I."/>
            <person name="Jones J."/>
            <person name="Shafer J."/>
            <person name="Jayaseelan J."/>
            <person name="Quiroz J."/>
            <person name="Blankenburg K."/>
            <person name="Nguyen L."/>
            <person name="Jackson L."/>
            <person name="Francisco L."/>
            <person name="Tang L.-Y."/>
            <person name="Pu L.-L."/>
            <person name="Perales L."/>
            <person name="Lorensuhewa L."/>
            <person name="Munidasa M."/>
            <person name="Coyle M."/>
            <person name="Taylor M."/>
            <person name="Puazo M."/>
            <person name="Firestine M."/>
            <person name="Scheel M."/>
            <person name="Javaid M."/>
            <person name="Wang M."/>
            <person name="Li M."/>
            <person name="Tabassum N."/>
            <person name="Saada N."/>
            <person name="Osuji N."/>
            <person name="Aqrawi P."/>
            <person name="Fu Q."/>
            <person name="Thornton R."/>
            <person name="Raj R."/>
            <person name="Goodspeed R."/>
            <person name="Mata R."/>
            <person name="Najjar R."/>
            <person name="Gubbala S."/>
            <person name="Lee S."/>
            <person name="Denson S."/>
            <person name="Patil S."/>
            <person name="Macmil S."/>
            <person name="Qi S."/>
            <person name="Matskevitch T."/>
            <person name="Palculict T."/>
            <person name="Mathew T."/>
            <person name="Vee V."/>
            <person name="Velamala V."/>
            <person name="Korchina V."/>
            <person name="Cai W."/>
            <person name="Liu W."/>
            <person name="Dai W."/>
            <person name="Zou X."/>
            <person name="Zhu Y."/>
            <person name="Zhang Y."/>
            <person name="Wu Y.-Q."/>
            <person name="Xin Y."/>
            <person name="Nazarath L."/>
            <person name="Kovar C."/>
            <person name="Han Y."/>
            <person name="Muzny D."/>
            <person name="Gibbs R."/>
        </authorList>
    </citation>
    <scope>NUCLEOTIDE SEQUENCE [LARGE SCALE GENOMIC DNA]</scope>
    <source>
        <strain evidence="3">Jacobina</strain>
    </source>
</reference>
<dbReference type="VEuPathDB" id="VectorBase:LLOJ009952"/>
<dbReference type="EMBL" id="GITU01000858">
    <property type="protein sequence ID" value="MBC1169561.1"/>
    <property type="molecule type" value="Transcribed_RNA"/>
</dbReference>
<evidence type="ECO:0000313" key="3">
    <source>
        <dbReference type="Proteomes" id="UP000092461"/>
    </source>
</evidence>
<sequence length="206" mass="23667">MEGLEQGILNVTRRLEAEVDAQLERLEARPEEELAALRQKRLKEFQERHQKMEEWRKLGHGHYNELPDEKEFFTVAKASSSVVCLFFRGDIELSKVFAMHLKKLAPKHLEAKFCCIDAARAPFLVERLRIKTIPTIALVRDGKTKDYVVGLRDLGGREDFRTEILAARLARGGAIEVEDPDIRPDILKKQNMKIIRGKDDESSDSE</sequence>